<feature type="compositionally biased region" description="Pro residues" evidence="2">
    <location>
        <begin position="125"/>
        <end position="154"/>
    </location>
</feature>
<evidence type="ECO:0000256" key="2">
    <source>
        <dbReference type="SAM" id="MobiDB-lite"/>
    </source>
</evidence>
<dbReference type="GO" id="GO:0009707">
    <property type="term" value="C:chloroplast outer membrane"/>
    <property type="evidence" value="ECO:0007669"/>
    <property type="project" value="TreeGrafter"/>
</dbReference>
<dbReference type="GO" id="GO:0009902">
    <property type="term" value="P:chloroplast relocation"/>
    <property type="evidence" value="ECO:0007669"/>
    <property type="project" value="TreeGrafter"/>
</dbReference>
<dbReference type="PANTHER" id="PTHR31342">
    <property type="entry name" value="PROTEIN CHUP1, CHLOROPLASTIC"/>
    <property type="match status" value="1"/>
</dbReference>
<dbReference type="PANTHER" id="PTHR31342:SF7">
    <property type="entry name" value="PROTEIN CHUP1, CHLOROPLASTIC"/>
    <property type="match status" value="1"/>
</dbReference>
<proteinExistence type="predicted"/>
<dbReference type="AlphaFoldDB" id="A0A9Q0TVQ6"/>
<dbReference type="InterPro" id="IPR040265">
    <property type="entry name" value="CHUP1/IPGA1-like"/>
</dbReference>
<reference evidence="3" key="2">
    <citation type="journal article" date="2023" name="Int. J. Mol. Sci.">
        <title>De Novo Assembly and Annotation of 11 Diverse Shrub Willow (Salix) Genomes Reveals Novel Gene Organization in Sex-Linked Regions.</title>
        <authorList>
            <person name="Hyden B."/>
            <person name="Feng K."/>
            <person name="Yates T.B."/>
            <person name="Jawdy S."/>
            <person name="Cereghino C."/>
            <person name="Smart L.B."/>
            <person name="Muchero W."/>
        </authorList>
    </citation>
    <scope>NUCLEOTIDE SEQUENCE</scope>
    <source>
        <tissue evidence="3">Shoot tip</tissue>
    </source>
</reference>
<accession>A0A9Q0TVQ6</accession>
<gene>
    <name evidence="3" type="ORF">OIU79_006544</name>
</gene>
<comment type="caution">
    <text evidence="3">The sequence shown here is derived from an EMBL/GenBank/DDBJ whole genome shotgun (WGS) entry which is preliminary data.</text>
</comment>
<sequence length="309" mass="33485">MDQDAPDSPGESLNSVASSFQVMSKSVDGVLDEKYPAYKDRHKLALEREKHIKEKAEKARAVKFGDSSNSQFGTKGEKVIPITLPARLSQIKEKPVAFGESNEQSSDGKDVDSPDIATNANPLGGVPPPPPPPPGAPPPPPPGGPPPPPPPPGSLPRGAGSGDKVHRAPELVEFYQSLMKREAKKDTSSLTSSTSNVSNARSNMIGEIENRSSFLLAVKADVETQGDFVQSLATEVRAASFSNIDDLLAFVNWLDEELSFLVDERAVLKHFDWPESKADALREAAFEYQDLMKLERQVTSFVDDPNLPM</sequence>
<protein>
    <submittedName>
        <fullName evidence="3">PROTEIN CHUP1 CHLOROPLASTIC</fullName>
    </submittedName>
</protein>
<dbReference type="OrthoDB" id="1917273at2759"/>
<evidence type="ECO:0000313" key="4">
    <source>
        <dbReference type="Proteomes" id="UP001151532"/>
    </source>
</evidence>
<feature type="region of interest" description="Disordered" evidence="2">
    <location>
        <begin position="93"/>
        <end position="164"/>
    </location>
</feature>
<evidence type="ECO:0000256" key="1">
    <source>
        <dbReference type="ARBA" id="ARBA00023054"/>
    </source>
</evidence>
<keyword evidence="4" id="KW-1185">Reference proteome</keyword>
<dbReference type="SUPFAM" id="SSF101447">
    <property type="entry name" value="Formin homology 2 domain (FH2 domain)"/>
    <property type="match status" value="1"/>
</dbReference>
<organism evidence="3 4">
    <name type="scientific">Salix purpurea</name>
    <name type="common">Purple osier willow</name>
    <dbReference type="NCBI Taxonomy" id="77065"/>
    <lineage>
        <taxon>Eukaryota</taxon>
        <taxon>Viridiplantae</taxon>
        <taxon>Streptophyta</taxon>
        <taxon>Embryophyta</taxon>
        <taxon>Tracheophyta</taxon>
        <taxon>Spermatophyta</taxon>
        <taxon>Magnoliopsida</taxon>
        <taxon>eudicotyledons</taxon>
        <taxon>Gunneridae</taxon>
        <taxon>Pentapetalae</taxon>
        <taxon>rosids</taxon>
        <taxon>fabids</taxon>
        <taxon>Malpighiales</taxon>
        <taxon>Salicaceae</taxon>
        <taxon>Saliceae</taxon>
        <taxon>Salix</taxon>
    </lineage>
</organism>
<feature type="region of interest" description="Disordered" evidence="2">
    <location>
        <begin position="55"/>
        <end position="77"/>
    </location>
</feature>
<dbReference type="Proteomes" id="UP001151532">
    <property type="component" value="Chromosome 10"/>
</dbReference>
<dbReference type="EMBL" id="JAPFFK010000014">
    <property type="protein sequence ID" value="KAJ6718696.1"/>
    <property type="molecule type" value="Genomic_DNA"/>
</dbReference>
<evidence type="ECO:0000313" key="3">
    <source>
        <dbReference type="EMBL" id="KAJ6718696.1"/>
    </source>
</evidence>
<name>A0A9Q0TVQ6_SALPP</name>
<reference evidence="3" key="1">
    <citation type="submission" date="2022-11" db="EMBL/GenBank/DDBJ databases">
        <authorList>
            <person name="Hyden B.L."/>
            <person name="Feng K."/>
            <person name="Yates T."/>
            <person name="Jawdy S."/>
            <person name="Smart L.B."/>
            <person name="Muchero W."/>
        </authorList>
    </citation>
    <scope>NUCLEOTIDE SEQUENCE</scope>
    <source>
        <tissue evidence="3">Shoot tip</tissue>
    </source>
</reference>
<keyword evidence="1" id="KW-0175">Coiled coil</keyword>